<gene>
    <name evidence="2" type="ORF">BST63_10550</name>
</gene>
<name>A0ABX3X7L0_9BRAD</name>
<dbReference type="SUPFAM" id="SSF88874">
    <property type="entry name" value="Receptor-binding domain of short tail fibre protein gp12"/>
    <property type="match status" value="1"/>
</dbReference>
<organism evidence="2 3">
    <name type="scientific">Bradyrhizobium canariense</name>
    <dbReference type="NCBI Taxonomy" id="255045"/>
    <lineage>
        <taxon>Bacteria</taxon>
        <taxon>Pseudomonadati</taxon>
        <taxon>Pseudomonadota</taxon>
        <taxon>Alphaproteobacteria</taxon>
        <taxon>Hyphomicrobiales</taxon>
        <taxon>Nitrobacteraceae</taxon>
        <taxon>Bradyrhizobium</taxon>
    </lineage>
</organism>
<evidence type="ECO:0000259" key="1">
    <source>
        <dbReference type="Pfam" id="PF07484"/>
    </source>
</evidence>
<sequence>MTAGAVNTWSQTAASNASADTTVNWLEGQAPSTVNDSARAMMASVAKYRDDNNGSLVATGTSTAFVLTTNQGVASTPTYGQSITFVPSATSASGVTLAVDGGTAYPINSALNVAAPPGTLVASTPYIVRFDTANGGQWLLTGFFGNPYNIPIGGVLDYAGTSAPNSNFVLPYGQGISRTTYAAFFALVGTTYGSGDGSTTFNIPDLRGRVVSGKDDMGGSSASRLGGGIITGTTLGASAGSDVIGLAAANIPSHTHSGNTGTESNLHTHGFNAAQVTGGNPGITGSALFGVSNQNLTTGNNNQLHTHPFTTDGGSGLSGTAHSNMQPTIILNKLLRII</sequence>
<evidence type="ECO:0000313" key="3">
    <source>
        <dbReference type="Proteomes" id="UP000193884"/>
    </source>
</evidence>
<proteinExistence type="predicted"/>
<feature type="domain" description="Phage tail collar" evidence="1">
    <location>
        <begin position="153"/>
        <end position="211"/>
    </location>
</feature>
<comment type="caution">
    <text evidence="2">The sequence shown here is derived from an EMBL/GenBank/DDBJ whole genome shotgun (WGS) entry which is preliminary data.</text>
</comment>
<dbReference type="RefSeq" id="WP_085384059.1">
    <property type="nucleotide sequence ID" value="NZ_NAFJ01000134.1"/>
</dbReference>
<keyword evidence="3" id="KW-1185">Reference proteome</keyword>
<protein>
    <recommendedName>
        <fullName evidence="1">Phage tail collar domain-containing protein</fullName>
    </recommendedName>
</protein>
<dbReference type="EMBL" id="NAFK01000150">
    <property type="protein sequence ID" value="OSJ31077.1"/>
    <property type="molecule type" value="Genomic_DNA"/>
</dbReference>
<evidence type="ECO:0000313" key="2">
    <source>
        <dbReference type="EMBL" id="OSJ31077.1"/>
    </source>
</evidence>
<dbReference type="Pfam" id="PF07484">
    <property type="entry name" value="Collar"/>
    <property type="match status" value="1"/>
</dbReference>
<reference evidence="2 3" key="1">
    <citation type="submission" date="2017-03" db="EMBL/GenBank/DDBJ databases">
        <title>Whole genome sequences of fourteen strains of Bradyrhizobium canariense and one strain of Bradyrhizobium japonicum isolated from Lupinus (Papilionoideae: Genisteae) species in Algeria.</title>
        <authorList>
            <person name="Crovadore J."/>
            <person name="Chekireb D."/>
            <person name="Brachmann A."/>
            <person name="Chablais R."/>
            <person name="Cochard B."/>
            <person name="Lefort F."/>
        </authorList>
    </citation>
    <scope>NUCLEOTIDE SEQUENCE [LARGE SCALE GENOMIC DNA]</scope>
    <source>
        <strain evidence="2 3">UBMAN05</strain>
    </source>
</reference>
<dbReference type="Proteomes" id="UP000193884">
    <property type="component" value="Unassembled WGS sequence"/>
</dbReference>
<dbReference type="Gene3D" id="3.90.1340.10">
    <property type="entry name" value="Phage tail collar domain"/>
    <property type="match status" value="1"/>
</dbReference>
<accession>A0ABX3X7L0</accession>
<dbReference type="InterPro" id="IPR037053">
    <property type="entry name" value="Phage_tail_collar_dom_sf"/>
</dbReference>
<dbReference type="InterPro" id="IPR011083">
    <property type="entry name" value="Phage_tail_collar_dom"/>
</dbReference>